<dbReference type="InterPro" id="IPR001254">
    <property type="entry name" value="Trypsin_dom"/>
</dbReference>
<name>A0AAV1Z0Q0_9ARAC</name>
<evidence type="ECO:0000256" key="3">
    <source>
        <dbReference type="RuleBase" id="RU363034"/>
    </source>
</evidence>
<evidence type="ECO:0000259" key="4">
    <source>
        <dbReference type="PROSITE" id="PS50240"/>
    </source>
</evidence>
<keyword evidence="3" id="KW-0720">Serine protease</keyword>
<dbReference type="CDD" id="cd00190">
    <property type="entry name" value="Tryp_SPc"/>
    <property type="match status" value="1"/>
</dbReference>
<feature type="domain" description="Peptidase S1" evidence="4">
    <location>
        <begin position="1"/>
        <end position="236"/>
    </location>
</feature>
<sequence length="243" mass="26934">SLRNPTVGIFCGGAIISATCVLTAGHCIVNPEKENHPQCKKGGVLPSLCYYKPNEITLNLLGQRQNDKPRTVRIAQLIPHDQFDLEKVLHDVALIKLAAPIQCNRFSSPICLPSTDLHKMGGKLIVAGWGYNSMEGNKGPTLLREGSMKEVKPQVCQRSTWKFFNNPDDIVCAVGTESRQSSCMGDSGSSIFARFRDKVYSIGISSRHSSPNCQTNMPVTYGKVFRYNNWIKRHVKDLPRSQG</sequence>
<keyword evidence="6" id="KW-1185">Reference proteome</keyword>
<dbReference type="GO" id="GO:0004252">
    <property type="term" value="F:serine-type endopeptidase activity"/>
    <property type="evidence" value="ECO:0007669"/>
    <property type="project" value="InterPro"/>
</dbReference>
<evidence type="ECO:0000256" key="1">
    <source>
        <dbReference type="ARBA" id="ARBA00023157"/>
    </source>
</evidence>
<proteinExistence type="inferred from homology"/>
<dbReference type="SUPFAM" id="SSF50494">
    <property type="entry name" value="Trypsin-like serine proteases"/>
    <property type="match status" value="1"/>
</dbReference>
<dbReference type="Pfam" id="PF00089">
    <property type="entry name" value="Trypsin"/>
    <property type="match status" value="1"/>
</dbReference>
<evidence type="ECO:0000313" key="5">
    <source>
        <dbReference type="EMBL" id="CAL1264832.1"/>
    </source>
</evidence>
<keyword evidence="1" id="KW-1015">Disulfide bond</keyword>
<dbReference type="InterPro" id="IPR001314">
    <property type="entry name" value="Peptidase_S1A"/>
</dbReference>
<accession>A0AAV1Z0Q0</accession>
<dbReference type="InterPro" id="IPR051487">
    <property type="entry name" value="Ser/Thr_Proteases_Immune/Dev"/>
</dbReference>
<dbReference type="SMART" id="SM00020">
    <property type="entry name" value="Tryp_SPc"/>
    <property type="match status" value="1"/>
</dbReference>
<dbReference type="InterPro" id="IPR033116">
    <property type="entry name" value="TRYPSIN_SER"/>
</dbReference>
<protein>
    <recommendedName>
        <fullName evidence="4">Peptidase S1 domain-containing protein</fullName>
    </recommendedName>
</protein>
<dbReference type="AlphaFoldDB" id="A0AAV1Z0Q0"/>
<dbReference type="Gene3D" id="2.40.10.10">
    <property type="entry name" value="Trypsin-like serine proteases"/>
    <property type="match status" value="1"/>
</dbReference>
<dbReference type="PROSITE" id="PS00134">
    <property type="entry name" value="TRYPSIN_HIS"/>
    <property type="match status" value="1"/>
</dbReference>
<organism evidence="5 6">
    <name type="scientific">Larinioides sclopetarius</name>
    <dbReference type="NCBI Taxonomy" id="280406"/>
    <lineage>
        <taxon>Eukaryota</taxon>
        <taxon>Metazoa</taxon>
        <taxon>Ecdysozoa</taxon>
        <taxon>Arthropoda</taxon>
        <taxon>Chelicerata</taxon>
        <taxon>Arachnida</taxon>
        <taxon>Araneae</taxon>
        <taxon>Araneomorphae</taxon>
        <taxon>Entelegynae</taxon>
        <taxon>Araneoidea</taxon>
        <taxon>Araneidae</taxon>
        <taxon>Larinioides</taxon>
    </lineage>
</organism>
<reference evidence="5 6" key="1">
    <citation type="submission" date="2024-04" db="EMBL/GenBank/DDBJ databases">
        <authorList>
            <person name="Rising A."/>
            <person name="Reimegard J."/>
            <person name="Sonavane S."/>
            <person name="Akerstrom W."/>
            <person name="Nylinder S."/>
            <person name="Hedman E."/>
            <person name="Kallberg Y."/>
        </authorList>
    </citation>
    <scope>NUCLEOTIDE SEQUENCE [LARGE SCALE GENOMIC DNA]</scope>
</reference>
<keyword evidence="3" id="KW-0378">Hydrolase</keyword>
<feature type="non-terminal residue" evidence="5">
    <location>
        <position position="1"/>
    </location>
</feature>
<evidence type="ECO:0000313" key="6">
    <source>
        <dbReference type="Proteomes" id="UP001497382"/>
    </source>
</evidence>
<dbReference type="InterPro" id="IPR009003">
    <property type="entry name" value="Peptidase_S1_PA"/>
</dbReference>
<evidence type="ECO:0000256" key="2">
    <source>
        <dbReference type="ARBA" id="ARBA00024195"/>
    </source>
</evidence>
<dbReference type="PANTHER" id="PTHR24256">
    <property type="entry name" value="TRYPTASE-RELATED"/>
    <property type="match status" value="1"/>
</dbReference>
<dbReference type="EMBL" id="CAXIEN010000014">
    <property type="protein sequence ID" value="CAL1264832.1"/>
    <property type="molecule type" value="Genomic_DNA"/>
</dbReference>
<keyword evidence="3" id="KW-0645">Protease</keyword>
<gene>
    <name evidence="5" type="ORF">LARSCL_LOCUS2181</name>
</gene>
<dbReference type="Proteomes" id="UP001497382">
    <property type="component" value="Unassembled WGS sequence"/>
</dbReference>
<dbReference type="PROSITE" id="PS00135">
    <property type="entry name" value="TRYPSIN_SER"/>
    <property type="match status" value="1"/>
</dbReference>
<comment type="caution">
    <text evidence="5">The sequence shown here is derived from an EMBL/GenBank/DDBJ whole genome shotgun (WGS) entry which is preliminary data.</text>
</comment>
<comment type="similarity">
    <text evidence="2">Belongs to the peptidase S1 family. CLIP subfamily.</text>
</comment>
<dbReference type="InterPro" id="IPR018114">
    <property type="entry name" value="TRYPSIN_HIS"/>
</dbReference>
<dbReference type="InterPro" id="IPR043504">
    <property type="entry name" value="Peptidase_S1_PA_chymotrypsin"/>
</dbReference>
<dbReference type="PRINTS" id="PR00722">
    <property type="entry name" value="CHYMOTRYPSIN"/>
</dbReference>
<dbReference type="GO" id="GO:0006508">
    <property type="term" value="P:proteolysis"/>
    <property type="evidence" value="ECO:0007669"/>
    <property type="project" value="UniProtKB-KW"/>
</dbReference>
<dbReference type="PROSITE" id="PS50240">
    <property type="entry name" value="TRYPSIN_DOM"/>
    <property type="match status" value="1"/>
</dbReference>